<keyword evidence="3" id="KW-1185">Reference proteome</keyword>
<reference evidence="2 3" key="1">
    <citation type="journal article" date="2024" name="G3 (Bethesda)">
        <title>Genome assembly of Hibiscus sabdariffa L. provides insights into metabolisms of medicinal natural products.</title>
        <authorList>
            <person name="Kim T."/>
        </authorList>
    </citation>
    <scope>NUCLEOTIDE SEQUENCE [LARGE SCALE GENOMIC DNA]</scope>
    <source>
        <strain evidence="2">TK-2024</strain>
        <tissue evidence="2">Old leaves</tissue>
    </source>
</reference>
<organism evidence="2 3">
    <name type="scientific">Hibiscus sabdariffa</name>
    <name type="common">roselle</name>
    <dbReference type="NCBI Taxonomy" id="183260"/>
    <lineage>
        <taxon>Eukaryota</taxon>
        <taxon>Viridiplantae</taxon>
        <taxon>Streptophyta</taxon>
        <taxon>Embryophyta</taxon>
        <taxon>Tracheophyta</taxon>
        <taxon>Spermatophyta</taxon>
        <taxon>Magnoliopsida</taxon>
        <taxon>eudicotyledons</taxon>
        <taxon>Gunneridae</taxon>
        <taxon>Pentapetalae</taxon>
        <taxon>rosids</taxon>
        <taxon>malvids</taxon>
        <taxon>Malvales</taxon>
        <taxon>Malvaceae</taxon>
        <taxon>Malvoideae</taxon>
        <taxon>Hibiscus</taxon>
    </lineage>
</organism>
<name>A0ABR2T0K1_9ROSI</name>
<dbReference type="InterPro" id="IPR032675">
    <property type="entry name" value="LRR_dom_sf"/>
</dbReference>
<dbReference type="Pfam" id="PF13855">
    <property type="entry name" value="LRR_8"/>
    <property type="match status" value="1"/>
</dbReference>
<evidence type="ECO:0000313" key="3">
    <source>
        <dbReference type="Proteomes" id="UP001396334"/>
    </source>
</evidence>
<dbReference type="EMBL" id="JBBPBN010000010">
    <property type="protein sequence ID" value="KAK9031017.1"/>
    <property type="molecule type" value="Genomic_DNA"/>
</dbReference>
<dbReference type="Gene3D" id="3.80.10.10">
    <property type="entry name" value="Ribonuclease Inhibitor"/>
    <property type="match status" value="1"/>
</dbReference>
<dbReference type="PANTHER" id="PTHR48006:SF34">
    <property type="entry name" value="OS08G0203700 PROTEIN"/>
    <property type="match status" value="1"/>
</dbReference>
<sequence>MMVMPFPMPHPESLNRCRKIQFKYNVDGAAKDGETGCDGVLRDENVFTAFGFLAVSKGYCRLRLYQLDRVVEVARLGFCYAGSSLLQQRLFLSAVPCHHVRQRHSTEVLRPSFQPTLKKRKGMILRLMNPILSCSKCLLYFFLVVFFLCNQSINAQNATTDPSEVRALNSIFRQWSTRAADTWNISGEPCSGSALNQRDFMFGDPVNNPAIRCDCSFKDAAVCRITILRVVDLDRQGEIPKELLDLPFLTVLNIEKNFFTGPLPEFIGKMSRLETLSISYNSFSGPIPKELGNLKDLTVLSMSNNNFSGTLPPELGNLAKLEQLYFNSCGFSGEIPSTFAKLERLQIVWASDNAFTGKIPDFVGNNWTKLTSLRIGDIYNGSSSLDFVRNLTNLTDLDLSFNNLTGTIPIALFTMNSLQDLFLGNNSLTGDIPKIKNATLQTM</sequence>
<proteinExistence type="predicted"/>
<evidence type="ECO:0000313" key="2">
    <source>
        <dbReference type="EMBL" id="KAK9031017.1"/>
    </source>
</evidence>
<dbReference type="PANTHER" id="PTHR48006">
    <property type="entry name" value="LEUCINE-RICH REPEAT-CONTAINING PROTEIN DDB_G0281931-RELATED"/>
    <property type="match status" value="1"/>
</dbReference>
<gene>
    <name evidence="2" type="ORF">V6N11_032415</name>
</gene>
<dbReference type="InterPro" id="IPR051824">
    <property type="entry name" value="LRR_Rcpt-Like_S/T_Kinase"/>
</dbReference>
<evidence type="ECO:0000256" key="1">
    <source>
        <dbReference type="ARBA" id="ARBA00004479"/>
    </source>
</evidence>
<comment type="caution">
    <text evidence="2">The sequence shown here is derived from an EMBL/GenBank/DDBJ whole genome shotgun (WGS) entry which is preliminary data.</text>
</comment>
<dbReference type="InterPro" id="IPR001611">
    <property type="entry name" value="Leu-rich_rpt"/>
</dbReference>
<dbReference type="Pfam" id="PF00560">
    <property type="entry name" value="LRR_1"/>
    <property type="match status" value="2"/>
</dbReference>
<protein>
    <submittedName>
        <fullName evidence="2">Uncharacterized protein</fullName>
    </submittedName>
</protein>
<comment type="subcellular location">
    <subcellularLocation>
        <location evidence="1">Membrane</location>
        <topology evidence="1">Single-pass type I membrane protein</topology>
    </subcellularLocation>
</comment>
<dbReference type="SUPFAM" id="SSF52058">
    <property type="entry name" value="L domain-like"/>
    <property type="match status" value="1"/>
</dbReference>
<dbReference type="Proteomes" id="UP001396334">
    <property type="component" value="Unassembled WGS sequence"/>
</dbReference>
<accession>A0ABR2T0K1</accession>